<evidence type="ECO:0000256" key="1">
    <source>
        <dbReference type="ARBA" id="ARBA00005257"/>
    </source>
</evidence>
<dbReference type="InterPro" id="IPR018283">
    <property type="entry name" value="Ribosomal_eS8_CS"/>
</dbReference>
<comment type="similarity">
    <text evidence="1">Belongs to the eukaryotic ribosomal protein eS8 family.</text>
</comment>
<dbReference type="Pfam" id="PF01201">
    <property type="entry name" value="Ribosomal_S8e"/>
    <property type="match status" value="1"/>
</dbReference>
<dbReference type="Proteomes" id="UP001151760">
    <property type="component" value="Unassembled WGS sequence"/>
</dbReference>
<keyword evidence="3" id="KW-0687">Ribonucleoprotein</keyword>
<organism evidence="4 5">
    <name type="scientific">Tanacetum coccineum</name>
    <dbReference type="NCBI Taxonomy" id="301880"/>
    <lineage>
        <taxon>Eukaryota</taxon>
        <taxon>Viridiplantae</taxon>
        <taxon>Streptophyta</taxon>
        <taxon>Embryophyta</taxon>
        <taxon>Tracheophyta</taxon>
        <taxon>Spermatophyta</taxon>
        <taxon>Magnoliopsida</taxon>
        <taxon>eudicotyledons</taxon>
        <taxon>Gunneridae</taxon>
        <taxon>Pentapetalae</taxon>
        <taxon>asterids</taxon>
        <taxon>campanulids</taxon>
        <taxon>Asterales</taxon>
        <taxon>Asteraceae</taxon>
        <taxon>Asteroideae</taxon>
        <taxon>Anthemideae</taxon>
        <taxon>Anthemidinae</taxon>
        <taxon>Tanacetum</taxon>
    </lineage>
</organism>
<dbReference type="InterPro" id="IPR001047">
    <property type="entry name" value="Ribosomal_eS8"/>
</dbReference>
<evidence type="ECO:0000313" key="4">
    <source>
        <dbReference type="EMBL" id="GJS98140.1"/>
    </source>
</evidence>
<proteinExistence type="inferred from homology"/>
<gene>
    <name evidence="4" type="ORF">Tco_0819310</name>
</gene>
<dbReference type="EMBL" id="BQNB010012020">
    <property type="protein sequence ID" value="GJS98140.1"/>
    <property type="molecule type" value="Genomic_DNA"/>
</dbReference>
<protein>
    <submittedName>
        <fullName evidence="4">40S ribosomal protein S8</fullName>
    </submittedName>
</protein>
<comment type="caution">
    <text evidence="4">The sequence shown here is derived from an EMBL/GenBank/DDBJ whole genome shotgun (WGS) entry which is preliminary data.</text>
</comment>
<evidence type="ECO:0000256" key="3">
    <source>
        <dbReference type="ARBA" id="ARBA00023274"/>
    </source>
</evidence>
<sequence>MSSPTLSRGRMFTKECQFLERSVVATKDAYIIMVLQKLKEKKSDGVMILTNEAKEKQTGAVSWISGDVQNNQFDLCATHTDFRDVRVLRIGWIWRFQLPFKQVSSISRDSMHKRRATGGKKKAWRKKRKYELGRQPANTKISSNKTVRRVRVRGGNVKGVATELVTVDAAPFKQCSSLVYDKGIWVARRAVAAPEEGQRKQPCCREN</sequence>
<evidence type="ECO:0000256" key="2">
    <source>
        <dbReference type="ARBA" id="ARBA00022980"/>
    </source>
</evidence>
<keyword evidence="2 4" id="KW-0689">Ribosomal protein</keyword>
<reference evidence="4" key="1">
    <citation type="journal article" date="2022" name="Int. J. Mol. Sci.">
        <title>Draft Genome of Tanacetum Coccineum: Genomic Comparison of Closely Related Tanacetum-Family Plants.</title>
        <authorList>
            <person name="Yamashiro T."/>
            <person name="Shiraishi A."/>
            <person name="Nakayama K."/>
            <person name="Satake H."/>
        </authorList>
    </citation>
    <scope>NUCLEOTIDE SEQUENCE</scope>
</reference>
<dbReference type="PANTHER" id="PTHR10394">
    <property type="entry name" value="40S RIBOSOMAL PROTEIN S8"/>
    <property type="match status" value="1"/>
</dbReference>
<name>A0ABQ5AAI8_9ASTR</name>
<evidence type="ECO:0000313" key="5">
    <source>
        <dbReference type="Proteomes" id="UP001151760"/>
    </source>
</evidence>
<dbReference type="GO" id="GO:0005840">
    <property type="term" value="C:ribosome"/>
    <property type="evidence" value="ECO:0007669"/>
    <property type="project" value="UniProtKB-KW"/>
</dbReference>
<keyword evidence="5" id="KW-1185">Reference proteome</keyword>
<dbReference type="InterPro" id="IPR022309">
    <property type="entry name" value="Ribosomal_Se8/biogenesis_NSA2"/>
</dbReference>
<dbReference type="PROSITE" id="PS01193">
    <property type="entry name" value="RIBOSOMAL_S8E"/>
    <property type="match status" value="1"/>
</dbReference>
<accession>A0ABQ5AAI8</accession>
<reference evidence="4" key="2">
    <citation type="submission" date="2022-01" db="EMBL/GenBank/DDBJ databases">
        <authorList>
            <person name="Yamashiro T."/>
            <person name="Shiraishi A."/>
            <person name="Satake H."/>
            <person name="Nakayama K."/>
        </authorList>
    </citation>
    <scope>NUCLEOTIDE SEQUENCE</scope>
</reference>